<protein>
    <recommendedName>
        <fullName evidence="3">DNA-3-methyladenine glycosylase II</fullName>
        <ecNumber evidence="3">3.2.2.21</ecNumber>
    </recommendedName>
</protein>
<evidence type="ECO:0000259" key="10">
    <source>
        <dbReference type="PROSITE" id="PS01124"/>
    </source>
</evidence>
<dbReference type="SUPFAM" id="SSF48150">
    <property type="entry name" value="DNA-glycosylase"/>
    <property type="match status" value="1"/>
</dbReference>
<dbReference type="InterPro" id="IPR010316">
    <property type="entry name" value="AlkA_N"/>
</dbReference>
<gene>
    <name evidence="11" type="ORF">C8D97_11386</name>
</gene>
<keyword evidence="7" id="KW-0010">Activator</keyword>
<dbReference type="GO" id="GO:0032259">
    <property type="term" value="P:methylation"/>
    <property type="evidence" value="ECO:0007669"/>
    <property type="project" value="UniProtKB-KW"/>
</dbReference>
<dbReference type="InterPro" id="IPR009057">
    <property type="entry name" value="Homeodomain-like_sf"/>
</dbReference>
<dbReference type="RefSeq" id="WP_109764835.1">
    <property type="nucleotide sequence ID" value="NZ_QGGU01000013.1"/>
</dbReference>
<dbReference type="Pfam" id="PF02805">
    <property type="entry name" value="Ada_Zn_binding"/>
    <property type="match status" value="1"/>
</dbReference>
<name>A0A316FC03_9GAMM</name>
<dbReference type="SUPFAM" id="SSF46689">
    <property type="entry name" value="Homeodomain-like"/>
    <property type="match status" value="2"/>
</dbReference>
<dbReference type="Pfam" id="PF12833">
    <property type="entry name" value="HTH_18"/>
    <property type="match status" value="1"/>
</dbReference>
<dbReference type="GO" id="GO:0005737">
    <property type="term" value="C:cytoplasm"/>
    <property type="evidence" value="ECO:0007669"/>
    <property type="project" value="TreeGrafter"/>
</dbReference>
<dbReference type="OrthoDB" id="9811249at2"/>
<dbReference type="SUPFAM" id="SSF57884">
    <property type="entry name" value="Ada DNA repair protein, N-terminal domain (N-Ada 10)"/>
    <property type="match status" value="1"/>
</dbReference>
<dbReference type="Gene3D" id="1.10.10.60">
    <property type="entry name" value="Homeodomain-like"/>
    <property type="match status" value="2"/>
</dbReference>
<sequence>MTELKLTNTICQKARLARDPRFDGLFFTGVKTTGIYCRPICPATSPKETNVVYFGSAIEAANTGLRPCLRCHPDSAPGSPAWMGTETSFRRAMLLIEQGALQQHSTEHLAQRLGISDRYLRQLFQSYLGISPKAYALYQQCLFAKQLLHNTSLSITDIALASGFNSIRRFNDCFKKNFALSPSNIRRQQTKSQQPGCRLTLYYRPPFDWPHMQRFLSHRIIPSLEWVTETGYGRTFRYSAADKDDIQGQFEISPIAGKHALQLTLEINQPKHTMIIVNKIKQLFDLHINSVEIDKQLAQVLTPSLIKPGIRIPGVWSLFEAGVRAILGQQVSVKAAHNLVTQVVDHLGDDFSNDKKLFPTPDAIAGSDLSFLKMPGRRKTSLIEFAKWYITHSNEIDTDRSVLNDITQIKGIGPWTLNYLKLRGVKDPDIWLGDDLGVKNALRDHQLAIDPDNAAPWRSYLTFQIWDFLSRQSDTR</sequence>
<evidence type="ECO:0000256" key="3">
    <source>
        <dbReference type="ARBA" id="ARBA00012000"/>
    </source>
</evidence>
<evidence type="ECO:0000256" key="7">
    <source>
        <dbReference type="ARBA" id="ARBA00023159"/>
    </source>
</evidence>
<dbReference type="GO" id="GO:0032131">
    <property type="term" value="F:alkylated DNA binding"/>
    <property type="evidence" value="ECO:0007669"/>
    <property type="project" value="TreeGrafter"/>
</dbReference>
<dbReference type="Gene3D" id="3.30.310.20">
    <property type="entry name" value="DNA-3-methyladenine glycosylase AlkA, N-terminal domain"/>
    <property type="match status" value="1"/>
</dbReference>
<dbReference type="GO" id="GO:0043916">
    <property type="term" value="F:DNA-7-methylguanine glycosylase activity"/>
    <property type="evidence" value="ECO:0007669"/>
    <property type="project" value="TreeGrafter"/>
</dbReference>
<dbReference type="Proteomes" id="UP000245790">
    <property type="component" value="Unassembled WGS sequence"/>
</dbReference>
<dbReference type="PANTHER" id="PTHR43003:SF13">
    <property type="entry name" value="DNA-3-METHYLADENINE GLYCOSYLASE 2"/>
    <property type="match status" value="1"/>
</dbReference>
<dbReference type="GO" id="GO:0008168">
    <property type="term" value="F:methyltransferase activity"/>
    <property type="evidence" value="ECO:0007669"/>
    <property type="project" value="UniProtKB-KW"/>
</dbReference>
<keyword evidence="12" id="KW-1185">Reference proteome</keyword>
<dbReference type="EMBL" id="QGGU01000013">
    <property type="protein sequence ID" value="PWK46401.1"/>
    <property type="molecule type" value="Genomic_DNA"/>
</dbReference>
<dbReference type="InterPro" id="IPR035451">
    <property type="entry name" value="Ada-like_dom_sf"/>
</dbReference>
<dbReference type="SUPFAM" id="SSF55945">
    <property type="entry name" value="TATA-box binding protein-like"/>
    <property type="match status" value="1"/>
</dbReference>
<evidence type="ECO:0000256" key="8">
    <source>
        <dbReference type="ARBA" id="ARBA00023163"/>
    </source>
</evidence>
<dbReference type="InterPro" id="IPR018060">
    <property type="entry name" value="HTH_AraC"/>
</dbReference>
<keyword evidence="8" id="KW-0804">Transcription</keyword>
<dbReference type="GO" id="GO:0008270">
    <property type="term" value="F:zinc ion binding"/>
    <property type="evidence" value="ECO:0007669"/>
    <property type="project" value="InterPro"/>
</dbReference>
<dbReference type="GO" id="GO:0043565">
    <property type="term" value="F:sequence-specific DNA binding"/>
    <property type="evidence" value="ECO:0007669"/>
    <property type="project" value="InterPro"/>
</dbReference>
<dbReference type="Pfam" id="PF06029">
    <property type="entry name" value="AlkA_N"/>
    <property type="match status" value="1"/>
</dbReference>
<dbReference type="GO" id="GO:0003700">
    <property type="term" value="F:DNA-binding transcription factor activity"/>
    <property type="evidence" value="ECO:0007669"/>
    <property type="project" value="InterPro"/>
</dbReference>
<comment type="catalytic activity">
    <reaction evidence="1">
        <text>Hydrolysis of alkylated DNA, releasing 3-methyladenine, 3-methylguanine, 7-methylguanine and 7-methyladenine.</text>
        <dbReference type="EC" id="3.2.2.21"/>
    </reaction>
</comment>
<evidence type="ECO:0000256" key="9">
    <source>
        <dbReference type="ARBA" id="ARBA00023204"/>
    </source>
</evidence>
<feature type="domain" description="HTH araC/xylS-type" evidence="10">
    <location>
        <begin position="90"/>
        <end position="188"/>
    </location>
</feature>
<comment type="caution">
    <text evidence="11">The sequence shown here is derived from an EMBL/GenBank/DDBJ whole genome shotgun (WGS) entry which is preliminary data.</text>
</comment>
<dbReference type="InterPro" id="IPR004026">
    <property type="entry name" value="Ada_DNA_repair_Zn-bd"/>
</dbReference>
<organism evidence="11 12">
    <name type="scientific">Pleionea mediterranea</name>
    <dbReference type="NCBI Taxonomy" id="523701"/>
    <lineage>
        <taxon>Bacteria</taxon>
        <taxon>Pseudomonadati</taxon>
        <taxon>Pseudomonadota</taxon>
        <taxon>Gammaproteobacteria</taxon>
        <taxon>Oceanospirillales</taxon>
        <taxon>Pleioneaceae</taxon>
        <taxon>Pleionea</taxon>
    </lineage>
</organism>
<keyword evidence="4" id="KW-0489">Methyltransferase</keyword>
<dbReference type="GO" id="GO:0006285">
    <property type="term" value="P:base-excision repair, AP site formation"/>
    <property type="evidence" value="ECO:0007669"/>
    <property type="project" value="TreeGrafter"/>
</dbReference>
<keyword evidence="9" id="KW-0234">DNA repair</keyword>
<proteinExistence type="predicted"/>
<dbReference type="InterPro" id="IPR011257">
    <property type="entry name" value="DNA_glycosylase"/>
</dbReference>
<dbReference type="Gene3D" id="1.10.340.30">
    <property type="entry name" value="Hypothetical protein, domain 2"/>
    <property type="match status" value="1"/>
</dbReference>
<dbReference type="PANTHER" id="PTHR43003">
    <property type="entry name" value="DNA-3-METHYLADENINE GLYCOSYLASE"/>
    <property type="match status" value="1"/>
</dbReference>
<dbReference type="GO" id="GO:0008725">
    <property type="term" value="F:DNA-3-methyladenine glycosylase activity"/>
    <property type="evidence" value="ECO:0007669"/>
    <property type="project" value="TreeGrafter"/>
</dbReference>
<keyword evidence="5" id="KW-0227">DNA damage</keyword>
<dbReference type="GO" id="GO:0032993">
    <property type="term" value="C:protein-DNA complex"/>
    <property type="evidence" value="ECO:0007669"/>
    <property type="project" value="TreeGrafter"/>
</dbReference>
<keyword evidence="4" id="KW-0808">Transferase</keyword>
<dbReference type="EC" id="3.2.2.21" evidence="3"/>
<evidence type="ECO:0000256" key="5">
    <source>
        <dbReference type="ARBA" id="ARBA00022763"/>
    </source>
</evidence>
<evidence type="ECO:0000313" key="12">
    <source>
        <dbReference type="Proteomes" id="UP000245790"/>
    </source>
</evidence>
<evidence type="ECO:0000256" key="4">
    <source>
        <dbReference type="ARBA" id="ARBA00022603"/>
    </source>
</evidence>
<dbReference type="GO" id="GO:0006307">
    <property type="term" value="P:DNA alkylation repair"/>
    <property type="evidence" value="ECO:0007669"/>
    <property type="project" value="TreeGrafter"/>
</dbReference>
<dbReference type="Gene3D" id="3.40.10.10">
    <property type="entry name" value="DNA Methylphosphotriester Repair Domain"/>
    <property type="match status" value="1"/>
</dbReference>
<comment type="cofactor">
    <cofactor evidence="2">
        <name>Zn(2+)</name>
        <dbReference type="ChEBI" id="CHEBI:29105"/>
    </cofactor>
</comment>
<dbReference type="SMART" id="SM01009">
    <property type="entry name" value="AlkA_N"/>
    <property type="match status" value="1"/>
</dbReference>
<dbReference type="CDD" id="cd00056">
    <property type="entry name" value="ENDO3c"/>
    <property type="match status" value="1"/>
</dbReference>
<dbReference type="AlphaFoldDB" id="A0A316FC03"/>
<dbReference type="InterPro" id="IPR051912">
    <property type="entry name" value="Alkylbase_DNA_Glycosylase/TA"/>
</dbReference>
<dbReference type="PROSITE" id="PS01124">
    <property type="entry name" value="HTH_ARAC_FAMILY_2"/>
    <property type="match status" value="1"/>
</dbReference>
<evidence type="ECO:0000256" key="6">
    <source>
        <dbReference type="ARBA" id="ARBA00023015"/>
    </source>
</evidence>
<keyword evidence="6" id="KW-0805">Transcription regulation</keyword>
<accession>A0A316FC03</accession>
<evidence type="ECO:0000256" key="2">
    <source>
        <dbReference type="ARBA" id="ARBA00001947"/>
    </source>
</evidence>
<dbReference type="SMART" id="SM00342">
    <property type="entry name" value="HTH_ARAC"/>
    <property type="match status" value="1"/>
</dbReference>
<evidence type="ECO:0000256" key="1">
    <source>
        <dbReference type="ARBA" id="ARBA00000086"/>
    </source>
</evidence>
<evidence type="ECO:0000313" key="11">
    <source>
        <dbReference type="EMBL" id="PWK46401.1"/>
    </source>
</evidence>
<reference evidence="11 12" key="1">
    <citation type="submission" date="2018-05" db="EMBL/GenBank/DDBJ databases">
        <title>Genomic Encyclopedia of Type Strains, Phase IV (KMG-IV): sequencing the most valuable type-strain genomes for metagenomic binning, comparative biology and taxonomic classification.</title>
        <authorList>
            <person name="Goeker M."/>
        </authorList>
    </citation>
    <scope>NUCLEOTIDE SEQUENCE [LARGE SCALE GENOMIC DNA]</scope>
    <source>
        <strain evidence="11 12">DSM 25350</strain>
    </source>
</reference>
<dbReference type="InterPro" id="IPR003265">
    <property type="entry name" value="HhH-GPD_domain"/>
</dbReference>
<dbReference type="InterPro" id="IPR037046">
    <property type="entry name" value="AlkA_N_sf"/>
</dbReference>